<reference evidence="1" key="1">
    <citation type="submission" date="2023-03" db="EMBL/GenBank/DDBJ databases">
        <title>Massive genome expansion in bonnet fungi (Mycena s.s.) driven by repeated elements and novel gene families across ecological guilds.</title>
        <authorList>
            <consortium name="Lawrence Berkeley National Laboratory"/>
            <person name="Harder C.B."/>
            <person name="Miyauchi S."/>
            <person name="Viragh M."/>
            <person name="Kuo A."/>
            <person name="Thoen E."/>
            <person name="Andreopoulos B."/>
            <person name="Lu D."/>
            <person name="Skrede I."/>
            <person name="Drula E."/>
            <person name="Henrissat B."/>
            <person name="Morin E."/>
            <person name="Kohler A."/>
            <person name="Barry K."/>
            <person name="LaButti K."/>
            <person name="Morin E."/>
            <person name="Salamov A."/>
            <person name="Lipzen A."/>
            <person name="Mereny Z."/>
            <person name="Hegedus B."/>
            <person name="Baldrian P."/>
            <person name="Stursova M."/>
            <person name="Weitz H."/>
            <person name="Taylor A."/>
            <person name="Grigoriev I.V."/>
            <person name="Nagy L.G."/>
            <person name="Martin F."/>
            <person name="Kauserud H."/>
        </authorList>
    </citation>
    <scope>NUCLEOTIDE SEQUENCE</scope>
    <source>
        <strain evidence="1">CBHHK067</strain>
    </source>
</reference>
<protein>
    <submittedName>
        <fullName evidence="1">Uncharacterized protein</fullName>
    </submittedName>
</protein>
<evidence type="ECO:0000313" key="1">
    <source>
        <dbReference type="EMBL" id="KAJ7627873.1"/>
    </source>
</evidence>
<evidence type="ECO:0000313" key="2">
    <source>
        <dbReference type="Proteomes" id="UP001221757"/>
    </source>
</evidence>
<comment type="caution">
    <text evidence="1">The sequence shown here is derived from an EMBL/GenBank/DDBJ whole genome shotgun (WGS) entry which is preliminary data.</text>
</comment>
<accession>A0AAD7FJN6</accession>
<name>A0AAD7FJN6_MYCRO</name>
<dbReference type="AlphaFoldDB" id="A0AAD7FJN6"/>
<sequence>MKFYESESDIRPLPAPSARRALDYRKIINGFVGKHRNLRHLDLTDIIGMRSHCILFSRTSTKFSEVFKITFVFPFTISLSLYSICTLEGLIEAHRKLSDYYHKLVLDPRISYEGLKHDFRHDDDLLNDLEDTKTKLDEYFRCNYTDTVSSTPVQSTSSPWVQSTSCIQSSPQKGFTQRYRMQPSITVQP</sequence>
<dbReference type="EMBL" id="JARKIE010000567">
    <property type="protein sequence ID" value="KAJ7627873.1"/>
    <property type="molecule type" value="Genomic_DNA"/>
</dbReference>
<gene>
    <name evidence="1" type="ORF">B0H17DRAFT_1150856</name>
</gene>
<proteinExistence type="predicted"/>
<keyword evidence="2" id="KW-1185">Reference proteome</keyword>
<dbReference type="Proteomes" id="UP001221757">
    <property type="component" value="Unassembled WGS sequence"/>
</dbReference>
<organism evidence="1 2">
    <name type="scientific">Mycena rosella</name>
    <name type="common">Pink bonnet</name>
    <name type="synonym">Agaricus rosellus</name>
    <dbReference type="NCBI Taxonomy" id="1033263"/>
    <lineage>
        <taxon>Eukaryota</taxon>
        <taxon>Fungi</taxon>
        <taxon>Dikarya</taxon>
        <taxon>Basidiomycota</taxon>
        <taxon>Agaricomycotina</taxon>
        <taxon>Agaricomycetes</taxon>
        <taxon>Agaricomycetidae</taxon>
        <taxon>Agaricales</taxon>
        <taxon>Marasmiineae</taxon>
        <taxon>Mycenaceae</taxon>
        <taxon>Mycena</taxon>
    </lineage>
</organism>